<feature type="transmembrane region" description="Helical" evidence="6">
    <location>
        <begin position="61"/>
        <end position="82"/>
    </location>
</feature>
<dbReference type="OrthoDB" id="5296287at2759"/>
<dbReference type="KEGG" id="tnl:113501619"/>
<dbReference type="InterPro" id="IPR020846">
    <property type="entry name" value="MFS_dom"/>
</dbReference>
<dbReference type="InterPro" id="IPR005829">
    <property type="entry name" value="Sugar_transporter_CS"/>
</dbReference>
<dbReference type="RefSeq" id="XP_026738605.1">
    <property type="nucleotide sequence ID" value="XM_026882804.1"/>
</dbReference>
<dbReference type="Pfam" id="PF00083">
    <property type="entry name" value="Sugar_tr"/>
    <property type="match status" value="1"/>
</dbReference>
<dbReference type="PROSITE" id="PS50850">
    <property type="entry name" value="MFS"/>
    <property type="match status" value="1"/>
</dbReference>
<dbReference type="GO" id="GO:0022857">
    <property type="term" value="F:transmembrane transporter activity"/>
    <property type="evidence" value="ECO:0007669"/>
    <property type="project" value="InterPro"/>
</dbReference>
<keyword evidence="8" id="KW-1185">Reference proteome</keyword>
<evidence type="ECO:0000256" key="3">
    <source>
        <dbReference type="ARBA" id="ARBA00022989"/>
    </source>
</evidence>
<feature type="domain" description="Major facilitator superfamily (MFS) profile" evidence="7">
    <location>
        <begin position="61"/>
        <end position="541"/>
    </location>
</feature>
<dbReference type="InParanoid" id="A0A7E5WD62"/>
<evidence type="ECO:0000256" key="4">
    <source>
        <dbReference type="ARBA" id="ARBA00023136"/>
    </source>
</evidence>
<evidence type="ECO:0000256" key="2">
    <source>
        <dbReference type="ARBA" id="ARBA00022692"/>
    </source>
</evidence>
<keyword evidence="2 6" id="KW-0812">Transmembrane</keyword>
<evidence type="ECO:0000256" key="5">
    <source>
        <dbReference type="SAM" id="MobiDB-lite"/>
    </source>
</evidence>
<feature type="transmembrane region" description="Helical" evidence="6">
    <location>
        <begin position="400"/>
        <end position="421"/>
    </location>
</feature>
<dbReference type="Gene3D" id="1.20.1250.20">
    <property type="entry name" value="MFS general substrate transporter like domains"/>
    <property type="match status" value="1"/>
</dbReference>
<name>A0A7E5WD62_TRINI</name>
<feature type="transmembrane region" description="Helical" evidence="6">
    <location>
        <begin position="453"/>
        <end position="476"/>
    </location>
</feature>
<dbReference type="GO" id="GO:0016020">
    <property type="term" value="C:membrane"/>
    <property type="evidence" value="ECO:0007669"/>
    <property type="project" value="UniProtKB-SubCell"/>
</dbReference>
<dbReference type="AlphaFoldDB" id="A0A7E5WD62"/>
<feature type="compositionally biased region" description="Polar residues" evidence="5">
    <location>
        <begin position="1"/>
        <end position="11"/>
    </location>
</feature>
<evidence type="ECO:0000313" key="9">
    <source>
        <dbReference type="RefSeq" id="XP_026738605.1"/>
    </source>
</evidence>
<evidence type="ECO:0000313" key="8">
    <source>
        <dbReference type="Proteomes" id="UP000322000"/>
    </source>
</evidence>
<evidence type="ECO:0000256" key="6">
    <source>
        <dbReference type="SAM" id="Phobius"/>
    </source>
</evidence>
<keyword evidence="4 6" id="KW-0472">Membrane</keyword>
<organism evidence="8 9">
    <name type="scientific">Trichoplusia ni</name>
    <name type="common">Cabbage looper</name>
    <dbReference type="NCBI Taxonomy" id="7111"/>
    <lineage>
        <taxon>Eukaryota</taxon>
        <taxon>Metazoa</taxon>
        <taxon>Ecdysozoa</taxon>
        <taxon>Arthropoda</taxon>
        <taxon>Hexapoda</taxon>
        <taxon>Insecta</taxon>
        <taxon>Pterygota</taxon>
        <taxon>Neoptera</taxon>
        <taxon>Endopterygota</taxon>
        <taxon>Lepidoptera</taxon>
        <taxon>Glossata</taxon>
        <taxon>Ditrysia</taxon>
        <taxon>Noctuoidea</taxon>
        <taxon>Noctuidae</taxon>
        <taxon>Plusiinae</taxon>
        <taxon>Trichoplusia</taxon>
    </lineage>
</organism>
<dbReference type="GeneID" id="113501619"/>
<feature type="transmembrane region" description="Helical" evidence="6">
    <location>
        <begin position="430"/>
        <end position="447"/>
    </location>
</feature>
<gene>
    <name evidence="9" type="primary">LOC113501619</name>
</gene>
<keyword evidence="3 6" id="KW-1133">Transmembrane helix</keyword>
<sequence>MKINTDVNNVKGNEINDLSNERASKEAADKSGNEKTAVEETVDLDNVLGEFKIHGRYHVKFMVLIALLVFTSGWHSTNYVFVAESVGYTCKYPNCDVSELSKLRLNSSLDLKCHKYELIDDNGTCSEDNFDESISTHCDEWVYDDPDSFVAELDLGCKDWKRTLIGTMHSIGYMFGLFLVGPLSDKFGRKKVIITTATACAVVGISKSITYSYWLYAFVEMLEPTLGDCYSATFTMENNVNISFLGMEMVTTEVRPIIVLLIGSFGVLGNITMAIIAWLSPNWRIFLVYIYVPQFIFIFYIFWMDESPRWLLSKGKKTEAENILRKAAKINRITIEETKLSNLKCEESSTNTSLLPLLKMTFTSKKLFLRLLCCICMWFTGLFNAYALTINSVSLKGNKFLNYSITTGAGLPASVLLYFLLTKCNRKKPLIFSFLFTTIFCTGHSFLPSGYTWLSVLLYGGGNFAVFISIRIIYIYTSELFPTYTRNTMHALCSALGRTGAILAPQTPLLMSYWPGLPSLLIGVLSLLTAVVVTLLPDTSHDVLPDNVRQAETIGKKEKDFCAKL</sequence>
<evidence type="ECO:0000259" key="7">
    <source>
        <dbReference type="PROSITE" id="PS50850"/>
    </source>
</evidence>
<accession>A0A7E5WD62</accession>
<feature type="transmembrane region" description="Helical" evidence="6">
    <location>
        <begin position="285"/>
        <end position="303"/>
    </location>
</feature>
<feature type="transmembrane region" description="Helical" evidence="6">
    <location>
        <begin position="517"/>
        <end position="536"/>
    </location>
</feature>
<proteinExistence type="predicted"/>
<feature type="transmembrane region" description="Helical" evidence="6">
    <location>
        <begin position="257"/>
        <end position="279"/>
    </location>
</feature>
<evidence type="ECO:0000256" key="1">
    <source>
        <dbReference type="ARBA" id="ARBA00004141"/>
    </source>
</evidence>
<feature type="region of interest" description="Disordered" evidence="5">
    <location>
        <begin position="1"/>
        <end position="35"/>
    </location>
</feature>
<feature type="transmembrane region" description="Helical" evidence="6">
    <location>
        <begin position="163"/>
        <end position="181"/>
    </location>
</feature>
<dbReference type="InterPro" id="IPR036259">
    <property type="entry name" value="MFS_trans_sf"/>
</dbReference>
<dbReference type="PROSITE" id="PS00216">
    <property type="entry name" value="SUGAR_TRANSPORT_1"/>
    <property type="match status" value="1"/>
</dbReference>
<reference evidence="9" key="1">
    <citation type="submission" date="2025-08" db="UniProtKB">
        <authorList>
            <consortium name="RefSeq"/>
        </authorList>
    </citation>
    <scope>IDENTIFICATION</scope>
</reference>
<dbReference type="SUPFAM" id="SSF103473">
    <property type="entry name" value="MFS general substrate transporter"/>
    <property type="match status" value="1"/>
</dbReference>
<feature type="transmembrane region" description="Helical" evidence="6">
    <location>
        <begin position="367"/>
        <end position="388"/>
    </location>
</feature>
<dbReference type="Proteomes" id="UP000322000">
    <property type="component" value="Chromosome 2"/>
</dbReference>
<dbReference type="PANTHER" id="PTHR24064">
    <property type="entry name" value="SOLUTE CARRIER FAMILY 22 MEMBER"/>
    <property type="match status" value="1"/>
</dbReference>
<feature type="compositionally biased region" description="Basic and acidic residues" evidence="5">
    <location>
        <begin position="19"/>
        <end position="35"/>
    </location>
</feature>
<dbReference type="InterPro" id="IPR005828">
    <property type="entry name" value="MFS_sugar_transport-like"/>
</dbReference>
<comment type="subcellular location">
    <subcellularLocation>
        <location evidence="1">Membrane</location>
        <topology evidence="1">Multi-pass membrane protein</topology>
    </subcellularLocation>
</comment>
<protein>
    <submittedName>
        <fullName evidence="9">Organic cation transporter protein-like</fullName>
    </submittedName>
</protein>